<accession>A0A645ESG6</accession>
<name>A0A645ESG6_9ZZZZ</name>
<dbReference type="EMBL" id="VSSQ01050299">
    <property type="protein sequence ID" value="MPN04386.1"/>
    <property type="molecule type" value="Genomic_DNA"/>
</dbReference>
<gene>
    <name evidence="1" type="ORF">SDC9_151623</name>
</gene>
<organism evidence="1">
    <name type="scientific">bioreactor metagenome</name>
    <dbReference type="NCBI Taxonomy" id="1076179"/>
    <lineage>
        <taxon>unclassified sequences</taxon>
        <taxon>metagenomes</taxon>
        <taxon>ecological metagenomes</taxon>
    </lineage>
</organism>
<sequence>MELHVRVLPHQRFHVFKHQLRIQQVDCRQLRQGGKQRLRFRKARLSGAENRLRVVCKRNPRGAHRPRKGNVRIRVLRFYQRTIVRAAGGVQLAQICKIRQCF</sequence>
<reference evidence="1" key="1">
    <citation type="submission" date="2019-08" db="EMBL/GenBank/DDBJ databases">
        <authorList>
            <person name="Kucharzyk K."/>
            <person name="Murdoch R.W."/>
            <person name="Higgins S."/>
            <person name="Loffler F."/>
        </authorList>
    </citation>
    <scope>NUCLEOTIDE SEQUENCE</scope>
</reference>
<dbReference type="AlphaFoldDB" id="A0A645ESG6"/>
<proteinExistence type="predicted"/>
<protein>
    <submittedName>
        <fullName evidence="1">Uncharacterized protein</fullName>
    </submittedName>
</protein>
<evidence type="ECO:0000313" key="1">
    <source>
        <dbReference type="EMBL" id="MPN04386.1"/>
    </source>
</evidence>
<comment type="caution">
    <text evidence="1">The sequence shown here is derived from an EMBL/GenBank/DDBJ whole genome shotgun (WGS) entry which is preliminary data.</text>
</comment>